<feature type="transmembrane region" description="Helical" evidence="1">
    <location>
        <begin position="18"/>
        <end position="37"/>
    </location>
</feature>
<evidence type="ECO:0000256" key="1">
    <source>
        <dbReference type="SAM" id="Phobius"/>
    </source>
</evidence>
<comment type="caution">
    <text evidence="2">The sequence shown here is derived from an EMBL/GenBank/DDBJ whole genome shotgun (WGS) entry which is preliminary data.</text>
</comment>
<dbReference type="Proteomes" id="UP000228484">
    <property type="component" value="Unassembled WGS sequence"/>
</dbReference>
<sequence>MCVLTNDYLKVVKYRNRLILFTFLLIVLDGLLIYEFIKGFSFVIQGITILFILPTMYGVGVSRAKRFEYDLRVSGKGKYYDITMKTNY</sequence>
<evidence type="ECO:0000313" key="2">
    <source>
        <dbReference type="EMBL" id="PIE92773.1"/>
    </source>
</evidence>
<organism evidence="2 3">
    <name type="scientific">Bacillus fungorum</name>
    <dbReference type="NCBI Taxonomy" id="2039284"/>
    <lineage>
        <taxon>Bacteria</taxon>
        <taxon>Bacillati</taxon>
        <taxon>Bacillota</taxon>
        <taxon>Bacilli</taxon>
        <taxon>Bacillales</taxon>
        <taxon>Bacillaceae</taxon>
        <taxon>Bacillus</taxon>
    </lineage>
</organism>
<reference evidence="2 3" key="1">
    <citation type="submission" date="2017-09" db="EMBL/GenBank/DDBJ databases">
        <title>Biocontrol bacteria screening and application from spent mushroom substrate.</title>
        <authorList>
            <person name="Sun X."/>
        </authorList>
    </citation>
    <scope>NUCLEOTIDE SEQUENCE [LARGE SCALE GENOMIC DNA]</scope>
    <source>
        <strain evidence="2 3">100374</strain>
    </source>
</reference>
<feature type="transmembrane region" description="Helical" evidence="1">
    <location>
        <begin position="43"/>
        <end position="62"/>
    </location>
</feature>
<keyword evidence="1" id="KW-0472">Membrane</keyword>
<dbReference type="AlphaFoldDB" id="A0A2G6Q7H8"/>
<keyword evidence="3" id="KW-1185">Reference proteome</keyword>
<dbReference type="EMBL" id="NWUW01000026">
    <property type="protein sequence ID" value="PIE92773.1"/>
    <property type="molecule type" value="Genomic_DNA"/>
</dbReference>
<gene>
    <name evidence="2" type="ORF">CO726_24720</name>
</gene>
<evidence type="ECO:0000313" key="3">
    <source>
        <dbReference type="Proteomes" id="UP000228484"/>
    </source>
</evidence>
<dbReference type="RefSeq" id="WP_099686005.1">
    <property type="nucleotide sequence ID" value="NZ_NWUW01000026.1"/>
</dbReference>
<keyword evidence="1" id="KW-0812">Transmembrane</keyword>
<name>A0A2G6Q7H8_9BACI</name>
<proteinExistence type="predicted"/>
<protein>
    <submittedName>
        <fullName evidence="2">Uncharacterized protein</fullName>
    </submittedName>
</protein>
<keyword evidence="1" id="KW-1133">Transmembrane helix</keyword>
<accession>A0A2G6Q7H8</accession>